<dbReference type="PIRSF" id="PIRSF000497">
    <property type="entry name" value="MAT"/>
    <property type="match status" value="1"/>
</dbReference>
<dbReference type="HAMAP" id="MF_00086">
    <property type="entry name" value="S_AdoMet_synth1"/>
    <property type="match status" value="1"/>
</dbReference>
<keyword evidence="9 11" id="KW-0460">Magnesium</keyword>
<evidence type="ECO:0000256" key="3">
    <source>
        <dbReference type="ARBA" id="ARBA00022490"/>
    </source>
</evidence>
<gene>
    <name evidence="11" type="primary">metK</name>
    <name evidence="17" type="ORF">E4S40_15280</name>
</gene>
<dbReference type="GO" id="GO:0005737">
    <property type="term" value="C:cytoplasm"/>
    <property type="evidence" value="ECO:0007669"/>
    <property type="project" value="UniProtKB-SubCell"/>
</dbReference>
<keyword evidence="4 11" id="KW-0554">One-carbon metabolism</keyword>
<feature type="binding site" description="in other chain" evidence="11">
    <location>
        <position position="55"/>
    </location>
    <ligand>
        <name>L-methionine</name>
        <dbReference type="ChEBI" id="CHEBI:57844"/>
        <note>ligand shared between two neighboring subunits</note>
    </ligand>
</feature>
<dbReference type="SUPFAM" id="SSF55973">
    <property type="entry name" value="S-adenosylmethionine synthetase"/>
    <property type="match status" value="3"/>
</dbReference>
<comment type="cofactor">
    <cofactor evidence="11">
        <name>Mg(2+)</name>
        <dbReference type="ChEBI" id="CHEBI:18420"/>
    </cofactor>
    <text evidence="11">Binds 2 divalent ions per subunit.</text>
</comment>
<dbReference type="InterPro" id="IPR022631">
    <property type="entry name" value="ADOMET_SYNTHASE_CS"/>
</dbReference>
<keyword evidence="8 11" id="KW-0067">ATP-binding</keyword>
<evidence type="ECO:0000256" key="10">
    <source>
        <dbReference type="ARBA" id="ARBA00022958"/>
    </source>
</evidence>
<feature type="binding site" evidence="11">
    <location>
        <position position="277"/>
    </location>
    <ligand>
        <name>ATP</name>
        <dbReference type="ChEBI" id="CHEBI:30616"/>
        <note>ligand shared between two neighboring subunits</note>
    </ligand>
</feature>
<feature type="domain" description="S-adenosylmethionine synthetase central" evidence="15">
    <location>
        <begin position="113"/>
        <end position="242"/>
    </location>
</feature>
<evidence type="ECO:0000259" key="16">
    <source>
        <dbReference type="Pfam" id="PF02773"/>
    </source>
</evidence>
<evidence type="ECO:0000256" key="13">
    <source>
        <dbReference type="RuleBase" id="RU004462"/>
    </source>
</evidence>
<dbReference type="Gene3D" id="3.30.300.10">
    <property type="match status" value="3"/>
</dbReference>
<evidence type="ECO:0000256" key="6">
    <source>
        <dbReference type="ARBA" id="ARBA00022723"/>
    </source>
</evidence>
<feature type="binding site" description="in other chain" evidence="11">
    <location>
        <begin position="256"/>
        <end position="257"/>
    </location>
    <ligand>
        <name>ATP</name>
        <dbReference type="ChEBI" id="CHEBI:30616"/>
        <note>ligand shared between two neighboring subunits</note>
    </ligand>
</feature>
<evidence type="ECO:0000256" key="8">
    <source>
        <dbReference type="ARBA" id="ARBA00022840"/>
    </source>
</evidence>
<dbReference type="PANTHER" id="PTHR11964">
    <property type="entry name" value="S-ADENOSYLMETHIONINE SYNTHETASE"/>
    <property type="match status" value="1"/>
</dbReference>
<evidence type="ECO:0000256" key="2">
    <source>
        <dbReference type="ARBA" id="ARBA00009685"/>
    </source>
</evidence>
<dbReference type="NCBIfam" id="TIGR01034">
    <property type="entry name" value="metK"/>
    <property type="match status" value="1"/>
</dbReference>
<dbReference type="InterPro" id="IPR022636">
    <property type="entry name" value="S-AdoMet_synthetase_sfam"/>
</dbReference>
<comment type="caution">
    <text evidence="17">The sequence shown here is derived from an EMBL/GenBank/DDBJ whole genome shotgun (WGS) entry which is preliminary data.</text>
</comment>
<dbReference type="Pfam" id="PF00438">
    <property type="entry name" value="S-AdoMet_synt_N"/>
    <property type="match status" value="1"/>
</dbReference>
<dbReference type="GO" id="GO:0000287">
    <property type="term" value="F:magnesium ion binding"/>
    <property type="evidence" value="ECO:0007669"/>
    <property type="project" value="UniProtKB-UniRule"/>
</dbReference>
<comment type="function">
    <text evidence="11">Catalyzes the formation of S-adenosylmethionine (AdoMet) from methionine and ATP. The overall synthetic reaction is composed of two sequential steps, AdoMet formation and the subsequent tripolyphosphate hydrolysis which occurs prior to release of AdoMet from the enzyme.</text>
</comment>
<feature type="binding site" description="in other chain" evidence="11">
    <location>
        <position position="98"/>
    </location>
    <ligand>
        <name>L-methionine</name>
        <dbReference type="ChEBI" id="CHEBI:57844"/>
        <note>ligand shared between two neighboring subunits</note>
    </ligand>
</feature>
<evidence type="ECO:0000256" key="4">
    <source>
        <dbReference type="ARBA" id="ARBA00022563"/>
    </source>
</evidence>
<feature type="binding site" evidence="11">
    <location>
        <position position="273"/>
    </location>
    <ligand>
        <name>ATP</name>
        <dbReference type="ChEBI" id="CHEBI:30616"/>
        <note>ligand shared between two neighboring subunits</note>
    </ligand>
</feature>
<keyword evidence="10 11" id="KW-0630">Potassium</keyword>
<comment type="subunit">
    <text evidence="11">Homotetramer; dimer of dimers.</text>
</comment>
<comment type="catalytic activity">
    <reaction evidence="11">
        <text>L-methionine + ATP + H2O = S-adenosyl-L-methionine + phosphate + diphosphate</text>
        <dbReference type="Rhea" id="RHEA:21080"/>
        <dbReference type="ChEBI" id="CHEBI:15377"/>
        <dbReference type="ChEBI" id="CHEBI:30616"/>
        <dbReference type="ChEBI" id="CHEBI:33019"/>
        <dbReference type="ChEBI" id="CHEBI:43474"/>
        <dbReference type="ChEBI" id="CHEBI:57844"/>
        <dbReference type="ChEBI" id="CHEBI:59789"/>
        <dbReference type="EC" id="2.5.1.6"/>
    </reaction>
</comment>
<feature type="binding site" description="in other chain" evidence="11">
    <location>
        <begin position="241"/>
        <end position="242"/>
    </location>
    <ligand>
        <name>ATP</name>
        <dbReference type="ChEBI" id="CHEBI:30616"/>
        <note>ligand shared between two neighboring subunits</note>
    </ligand>
</feature>
<dbReference type="RefSeq" id="WP_135076080.1">
    <property type="nucleotide sequence ID" value="NZ_SPSB01000004.1"/>
</dbReference>
<feature type="binding site" evidence="11">
    <location>
        <position position="250"/>
    </location>
    <ligand>
        <name>L-methionine</name>
        <dbReference type="ChEBI" id="CHEBI:57844"/>
        <note>ligand shared between two neighboring subunits</note>
    </ligand>
</feature>
<dbReference type="CDD" id="cd18079">
    <property type="entry name" value="S-AdoMet_synt"/>
    <property type="match status" value="1"/>
</dbReference>
<dbReference type="Pfam" id="PF02772">
    <property type="entry name" value="S-AdoMet_synt_M"/>
    <property type="match status" value="1"/>
</dbReference>
<proteinExistence type="inferred from homology"/>
<reference evidence="17 18" key="1">
    <citation type="submission" date="2019-03" db="EMBL/GenBank/DDBJ databases">
        <title>Algoriphagus sp. nov, a new strain isolated from root system soil of mangrove plant Kandelia.</title>
        <authorList>
            <person name="Yin Q."/>
            <person name="Wang K."/>
            <person name="Song Z."/>
        </authorList>
    </citation>
    <scope>NUCLEOTIDE SEQUENCE [LARGE SCALE GENOMIC DNA]</scope>
    <source>
        <strain evidence="17 18">XY-J91</strain>
    </source>
</reference>
<keyword evidence="7 11" id="KW-0547">Nucleotide-binding</keyword>
<accession>A0A4Y9QRG7</accession>
<evidence type="ECO:0000256" key="5">
    <source>
        <dbReference type="ARBA" id="ARBA00022679"/>
    </source>
</evidence>
<dbReference type="InterPro" id="IPR002133">
    <property type="entry name" value="S-AdoMet_synthetase"/>
</dbReference>
<evidence type="ECO:0000259" key="15">
    <source>
        <dbReference type="Pfam" id="PF02772"/>
    </source>
</evidence>
<organism evidence="17 18">
    <name type="scientific">Algoriphagus kandeliae</name>
    <dbReference type="NCBI Taxonomy" id="2562278"/>
    <lineage>
        <taxon>Bacteria</taxon>
        <taxon>Pseudomonadati</taxon>
        <taxon>Bacteroidota</taxon>
        <taxon>Cytophagia</taxon>
        <taxon>Cytophagales</taxon>
        <taxon>Cyclobacteriaceae</taxon>
        <taxon>Algoriphagus</taxon>
    </lineage>
</organism>
<feature type="region of interest" description="Flexible loop" evidence="11">
    <location>
        <begin position="98"/>
        <end position="108"/>
    </location>
</feature>
<name>A0A4Y9QRG7_9BACT</name>
<dbReference type="InterPro" id="IPR022629">
    <property type="entry name" value="S-AdoMet_synt_central"/>
</dbReference>
<dbReference type="UniPathway" id="UPA00315">
    <property type="reaction ID" value="UER00080"/>
</dbReference>
<evidence type="ECO:0000259" key="14">
    <source>
        <dbReference type="Pfam" id="PF00438"/>
    </source>
</evidence>
<dbReference type="GO" id="GO:0006730">
    <property type="term" value="P:one-carbon metabolic process"/>
    <property type="evidence" value="ECO:0007669"/>
    <property type="project" value="UniProtKB-KW"/>
</dbReference>
<evidence type="ECO:0000313" key="17">
    <source>
        <dbReference type="EMBL" id="TFV93603.1"/>
    </source>
</evidence>
<keyword evidence="6 11" id="KW-0479">Metal-binding</keyword>
<dbReference type="InterPro" id="IPR022630">
    <property type="entry name" value="S-AdoMet_synt_C"/>
</dbReference>
<comment type="cofactor">
    <cofactor evidence="11">
        <name>K(+)</name>
        <dbReference type="ChEBI" id="CHEBI:29103"/>
    </cofactor>
    <text evidence="11">Binds 1 potassium ion per subunit.</text>
</comment>
<dbReference type="Proteomes" id="UP000297647">
    <property type="component" value="Unassembled WGS sequence"/>
</dbReference>
<dbReference type="EC" id="2.5.1.6" evidence="11"/>
<feature type="binding site" evidence="11">
    <location>
        <position position="42"/>
    </location>
    <ligand>
        <name>K(+)</name>
        <dbReference type="ChEBI" id="CHEBI:29103"/>
    </ligand>
</feature>
<keyword evidence="3 11" id="KW-0963">Cytoplasm</keyword>
<dbReference type="EMBL" id="SPSB01000004">
    <property type="protein sequence ID" value="TFV93603.1"/>
    <property type="molecule type" value="Genomic_DNA"/>
</dbReference>
<keyword evidence="18" id="KW-1185">Reference proteome</keyword>
<dbReference type="InterPro" id="IPR022628">
    <property type="entry name" value="S-AdoMet_synt_N"/>
</dbReference>
<comment type="pathway">
    <text evidence="1 11">Amino-acid biosynthesis; S-adenosyl-L-methionine biosynthesis; S-adenosyl-L-methionine from L-methionine: step 1/1.</text>
</comment>
<sequence>MPYLFTSESVSEGHPDKIADQISDALIDNFLAFDPSSKVACETLVTTGQVILAGEVKSDIYLDVQKIARDVINRIGYTKSEYMFEGNSCGVLSAIHEQSADINQGVERENPEEQGAGDQGMMFGYATNETENYMPLALDLSHRILRELAALRRENKDITYLRPDSKAQVTIEYSDDNVPQRIDAIVISTQHDDFDTEEAMLAKIKSDLISILIPRVKAGLTPDIQQLFTSDIKYHINPTGKFVIGGPHGDTGLTGRKIIVDTYGGKGAHGGGAFSGKDPSKVDRSAAYATRHIAKNMVAAGVADEMLVQVSYAIGVAAPMGIYVNTYGTSKVGMTDGEIATKIGKLFDMRPYAIEQRLKLRNPIYEETAAYGHMGREPQIVTKRFCSPYRDEISLDVELFTWEKLDYVDKIKSAFNL</sequence>
<evidence type="ECO:0000256" key="7">
    <source>
        <dbReference type="ARBA" id="ARBA00022741"/>
    </source>
</evidence>
<feature type="binding site" evidence="11">
    <location>
        <position position="250"/>
    </location>
    <ligand>
        <name>ATP</name>
        <dbReference type="ChEBI" id="CHEBI:30616"/>
        <note>ligand shared between two neighboring subunits</note>
    </ligand>
</feature>
<dbReference type="Pfam" id="PF02773">
    <property type="entry name" value="S-AdoMet_synt_C"/>
    <property type="match status" value="1"/>
</dbReference>
<feature type="binding site" description="in other chain" evidence="11">
    <location>
        <position position="14"/>
    </location>
    <ligand>
        <name>ATP</name>
        <dbReference type="ChEBI" id="CHEBI:30616"/>
        <note>ligand shared between two neighboring subunits</note>
    </ligand>
</feature>
<feature type="domain" description="S-adenosylmethionine synthetase N-terminal" evidence="14">
    <location>
        <begin position="3"/>
        <end position="100"/>
    </location>
</feature>
<feature type="binding site" description="in other chain" evidence="11">
    <location>
        <position position="281"/>
    </location>
    <ligand>
        <name>L-methionine</name>
        <dbReference type="ChEBI" id="CHEBI:57844"/>
        <note>ligand shared between two neighboring subunits</note>
    </ligand>
</feature>
<protein>
    <recommendedName>
        <fullName evidence="11">S-adenosylmethionine synthase</fullName>
        <shortName evidence="11">AdoMet synthase</shortName>
        <ecNumber evidence="11">2.5.1.6</ecNumber>
    </recommendedName>
    <alternativeName>
        <fullName evidence="11">MAT</fullName>
    </alternativeName>
    <alternativeName>
        <fullName evidence="11">Methionine adenosyltransferase</fullName>
    </alternativeName>
</protein>
<evidence type="ECO:0000256" key="12">
    <source>
        <dbReference type="RuleBase" id="RU000542"/>
    </source>
</evidence>
<dbReference type="GO" id="GO:0004478">
    <property type="term" value="F:methionine adenosyltransferase activity"/>
    <property type="evidence" value="ECO:0007669"/>
    <property type="project" value="UniProtKB-UniRule"/>
</dbReference>
<dbReference type="GO" id="GO:0005524">
    <property type="term" value="F:ATP binding"/>
    <property type="evidence" value="ECO:0007669"/>
    <property type="project" value="UniProtKB-UniRule"/>
</dbReference>
<dbReference type="GO" id="GO:0006556">
    <property type="term" value="P:S-adenosylmethionine biosynthetic process"/>
    <property type="evidence" value="ECO:0007669"/>
    <property type="project" value="UniProtKB-UniRule"/>
</dbReference>
<dbReference type="PROSITE" id="PS00376">
    <property type="entry name" value="ADOMET_SYNTHASE_1"/>
    <property type="match status" value="1"/>
</dbReference>
<comment type="similarity">
    <text evidence="2 11 13">Belongs to the AdoMet synthase family.</text>
</comment>
<dbReference type="PROSITE" id="PS00377">
    <property type="entry name" value="ADOMET_SYNTHASE_2"/>
    <property type="match status" value="1"/>
</dbReference>
<dbReference type="AlphaFoldDB" id="A0A4Y9QRG7"/>
<dbReference type="OrthoDB" id="9801686at2"/>
<evidence type="ECO:0000256" key="9">
    <source>
        <dbReference type="ARBA" id="ARBA00022842"/>
    </source>
</evidence>
<evidence type="ECO:0000313" key="18">
    <source>
        <dbReference type="Proteomes" id="UP000297647"/>
    </source>
</evidence>
<feature type="binding site" description="in other chain" evidence="11">
    <location>
        <begin position="164"/>
        <end position="166"/>
    </location>
    <ligand>
        <name>ATP</name>
        <dbReference type="ChEBI" id="CHEBI:30616"/>
        <note>ligand shared between two neighboring subunits</note>
    </ligand>
</feature>
<feature type="binding site" evidence="11">
    <location>
        <position position="16"/>
    </location>
    <ligand>
        <name>Mg(2+)</name>
        <dbReference type="ChEBI" id="CHEBI:18420"/>
    </ligand>
</feature>
<dbReference type="FunFam" id="3.30.300.10:FF:000020">
    <property type="entry name" value="S-adenosylmethionine synthase"/>
    <property type="match status" value="1"/>
</dbReference>
<comment type="subcellular location">
    <subcellularLocation>
        <location evidence="11 12">Cytoplasm</location>
    </subcellularLocation>
</comment>
<evidence type="ECO:0000256" key="11">
    <source>
        <dbReference type="HAMAP-Rule" id="MF_00086"/>
    </source>
</evidence>
<evidence type="ECO:0000256" key="1">
    <source>
        <dbReference type="ARBA" id="ARBA00005224"/>
    </source>
</evidence>
<keyword evidence="5 11" id="KW-0808">Transferase</keyword>
<feature type="domain" description="S-adenosylmethionine synthetase C-terminal" evidence="16">
    <location>
        <begin position="244"/>
        <end position="377"/>
    </location>
</feature>